<dbReference type="Proteomes" id="UP001156691">
    <property type="component" value="Unassembled WGS sequence"/>
</dbReference>
<evidence type="ECO:0000313" key="1">
    <source>
        <dbReference type="EMBL" id="GLQ53498.1"/>
    </source>
</evidence>
<accession>A0ABQ5W1A8</accession>
<organism evidence="1 2">
    <name type="scientific">Devosia nitrariae</name>
    <dbReference type="NCBI Taxonomy" id="2071872"/>
    <lineage>
        <taxon>Bacteria</taxon>
        <taxon>Pseudomonadati</taxon>
        <taxon>Pseudomonadota</taxon>
        <taxon>Alphaproteobacteria</taxon>
        <taxon>Hyphomicrobiales</taxon>
        <taxon>Devosiaceae</taxon>
        <taxon>Devosia</taxon>
    </lineage>
</organism>
<sequence length="96" mass="10996">MQLLDLPALWRALGLLSKKRRHLRASAAGDPHLHWDDRSLAFHSCRQCGCVTHWWPAADWRDDRMGINARLMEASVAAGAKRRFLDGAISERYIDE</sequence>
<protein>
    <submittedName>
        <fullName evidence="1">Uncharacterized protein</fullName>
    </submittedName>
</protein>
<comment type="caution">
    <text evidence="1">The sequence shown here is derived from an EMBL/GenBank/DDBJ whole genome shotgun (WGS) entry which is preliminary data.</text>
</comment>
<dbReference type="EMBL" id="BSNS01000004">
    <property type="protein sequence ID" value="GLQ53498.1"/>
    <property type="molecule type" value="Genomic_DNA"/>
</dbReference>
<evidence type="ECO:0000313" key="2">
    <source>
        <dbReference type="Proteomes" id="UP001156691"/>
    </source>
</evidence>
<keyword evidence="2" id="KW-1185">Reference proteome</keyword>
<proteinExistence type="predicted"/>
<reference evidence="2" key="1">
    <citation type="journal article" date="2019" name="Int. J. Syst. Evol. Microbiol.">
        <title>The Global Catalogue of Microorganisms (GCM) 10K type strain sequencing project: providing services to taxonomists for standard genome sequencing and annotation.</title>
        <authorList>
            <consortium name="The Broad Institute Genomics Platform"/>
            <consortium name="The Broad Institute Genome Sequencing Center for Infectious Disease"/>
            <person name="Wu L."/>
            <person name="Ma J."/>
        </authorList>
    </citation>
    <scope>NUCLEOTIDE SEQUENCE [LARGE SCALE GENOMIC DNA]</scope>
    <source>
        <strain evidence="2">NBRC 112416</strain>
    </source>
</reference>
<name>A0ABQ5W1A8_9HYPH</name>
<gene>
    <name evidence="1" type="ORF">GCM10010862_07570</name>
</gene>